<keyword evidence="3" id="KW-1185">Reference proteome</keyword>
<dbReference type="AlphaFoldDB" id="A0A8H6LZM0"/>
<reference evidence="2 3" key="1">
    <citation type="submission" date="2020-07" db="EMBL/GenBank/DDBJ databases">
        <title>Comparative genomics of pyrophilous fungi reveals a link between fire events and developmental genes.</title>
        <authorList>
            <consortium name="DOE Joint Genome Institute"/>
            <person name="Steindorff A.S."/>
            <person name="Carver A."/>
            <person name="Calhoun S."/>
            <person name="Stillman K."/>
            <person name="Liu H."/>
            <person name="Lipzen A."/>
            <person name="Pangilinan J."/>
            <person name="Labutti K."/>
            <person name="Bruns T.D."/>
            <person name="Grigoriev I.V."/>
        </authorList>
    </citation>
    <scope>NUCLEOTIDE SEQUENCE [LARGE SCALE GENOMIC DNA]</scope>
    <source>
        <strain evidence="2 3">CBS 144469</strain>
    </source>
</reference>
<feature type="region of interest" description="Disordered" evidence="1">
    <location>
        <begin position="268"/>
        <end position="308"/>
    </location>
</feature>
<evidence type="ECO:0000256" key="1">
    <source>
        <dbReference type="SAM" id="MobiDB-lite"/>
    </source>
</evidence>
<accession>A0A8H6LZM0</accession>
<protein>
    <submittedName>
        <fullName evidence="2">Uncharacterized protein</fullName>
    </submittedName>
</protein>
<comment type="caution">
    <text evidence="2">The sequence shown here is derived from an EMBL/GenBank/DDBJ whole genome shotgun (WGS) entry which is preliminary data.</text>
</comment>
<evidence type="ECO:0000313" key="3">
    <source>
        <dbReference type="Proteomes" id="UP000521943"/>
    </source>
</evidence>
<proteinExistence type="predicted"/>
<feature type="compositionally biased region" description="Polar residues" evidence="1">
    <location>
        <begin position="1"/>
        <end position="10"/>
    </location>
</feature>
<gene>
    <name evidence="2" type="ORF">DFP72DRAFT_854078</name>
</gene>
<dbReference type="OrthoDB" id="3260031at2759"/>
<name>A0A8H6LZM0_9AGAR</name>
<sequence>MTPAPTNQSKMRMPAPYGTNHPTYDPEEPGSAGRFFDEVEMAATEAGIIGEPAVVIRWALSYLPESIKRLWSQLTMDGATQRTFAQWRAEVMKILPRRAQEEAGAMVRLDALVSKWSRNPVSRHDRTDFFDLTLGFVAEARAVKDSVSNRELVRMYLRCLTPMFRERLQEKLVPGTGRSDEDPYEWEDVISTAKALVAGGTTGPFGDMSLEPSVSEYSRVKMEAGGSSGSSKAIETLRIKQEELDSNFQTMLSKLDVLGIQMKEIATQREPSNAPVASVFQQAAIPHQSSYNHPTQHPRQVQTKRRDE</sequence>
<organism evidence="2 3">
    <name type="scientific">Ephemerocybe angulata</name>
    <dbReference type="NCBI Taxonomy" id="980116"/>
    <lineage>
        <taxon>Eukaryota</taxon>
        <taxon>Fungi</taxon>
        <taxon>Dikarya</taxon>
        <taxon>Basidiomycota</taxon>
        <taxon>Agaricomycotina</taxon>
        <taxon>Agaricomycetes</taxon>
        <taxon>Agaricomycetidae</taxon>
        <taxon>Agaricales</taxon>
        <taxon>Agaricineae</taxon>
        <taxon>Psathyrellaceae</taxon>
        <taxon>Ephemerocybe</taxon>
    </lineage>
</organism>
<feature type="region of interest" description="Disordered" evidence="1">
    <location>
        <begin position="1"/>
        <end position="30"/>
    </location>
</feature>
<dbReference type="EMBL" id="JACGCI010000077">
    <property type="protein sequence ID" value="KAF6747889.1"/>
    <property type="molecule type" value="Genomic_DNA"/>
</dbReference>
<feature type="compositionally biased region" description="Polar residues" evidence="1">
    <location>
        <begin position="287"/>
        <end position="301"/>
    </location>
</feature>
<dbReference type="Proteomes" id="UP000521943">
    <property type="component" value="Unassembled WGS sequence"/>
</dbReference>
<evidence type="ECO:0000313" key="2">
    <source>
        <dbReference type="EMBL" id="KAF6747889.1"/>
    </source>
</evidence>